<feature type="domain" description="DNA binding HTH" evidence="1">
    <location>
        <begin position="24"/>
        <end position="60"/>
    </location>
</feature>
<dbReference type="RefSeq" id="WP_112986287.1">
    <property type="nucleotide sequence ID" value="NZ_CP131470.1"/>
</dbReference>
<dbReference type="SUPFAM" id="SSF46689">
    <property type="entry name" value="Homeodomain-like"/>
    <property type="match status" value="1"/>
</dbReference>
<evidence type="ECO:0000313" key="3">
    <source>
        <dbReference type="Proteomes" id="UP000253688"/>
    </source>
</evidence>
<evidence type="ECO:0000259" key="1">
    <source>
        <dbReference type="Pfam" id="PF02954"/>
    </source>
</evidence>
<dbReference type="AlphaFoldDB" id="A0A365PMF4"/>
<proteinExistence type="predicted"/>
<accession>A0A365PMF4</accession>
<dbReference type="InterPro" id="IPR009057">
    <property type="entry name" value="Homeodomain-like_sf"/>
</dbReference>
<dbReference type="Gene3D" id="1.10.10.60">
    <property type="entry name" value="Homeodomain-like"/>
    <property type="match status" value="1"/>
</dbReference>
<reference evidence="2 3" key="1">
    <citation type="submission" date="2018-04" db="EMBL/GenBank/DDBJ databases">
        <title>Acinetobacter junii Genome sequencing and assembly.</title>
        <authorList>
            <person name="Su J."/>
            <person name="Rensing C."/>
            <person name="Mazhar H.S."/>
        </authorList>
    </citation>
    <scope>NUCLEOTIDE SEQUENCE [LARGE SCALE GENOMIC DNA]</scope>
    <source>
        <strain evidence="2 3">SC22</strain>
    </source>
</reference>
<organism evidence="2 3">
    <name type="scientific">Acinetobacter junii</name>
    <dbReference type="NCBI Taxonomy" id="40215"/>
    <lineage>
        <taxon>Bacteria</taxon>
        <taxon>Pseudomonadati</taxon>
        <taxon>Pseudomonadota</taxon>
        <taxon>Gammaproteobacteria</taxon>
        <taxon>Moraxellales</taxon>
        <taxon>Moraxellaceae</taxon>
        <taxon>Acinetobacter</taxon>
    </lineage>
</organism>
<dbReference type="EMBL" id="QEWH01000009">
    <property type="protein sequence ID" value="RBA49843.1"/>
    <property type="molecule type" value="Genomic_DNA"/>
</dbReference>
<protein>
    <submittedName>
        <fullName evidence="2">Fis family transcriptional regulator</fullName>
    </submittedName>
</protein>
<gene>
    <name evidence="2" type="ORF">DC346_02085</name>
</gene>
<comment type="caution">
    <text evidence="2">The sequence shown here is derived from an EMBL/GenBank/DDBJ whole genome shotgun (WGS) entry which is preliminary data.</text>
</comment>
<name>A0A365PMF4_ACIJU</name>
<evidence type="ECO:0000313" key="2">
    <source>
        <dbReference type="EMBL" id="RBA49843.1"/>
    </source>
</evidence>
<dbReference type="GO" id="GO:0043565">
    <property type="term" value="F:sequence-specific DNA binding"/>
    <property type="evidence" value="ECO:0007669"/>
    <property type="project" value="InterPro"/>
</dbReference>
<sequence>MTTVLTERNIEDAIEKGEVRDLIRHLENVIVQKALIKTRGNISQAAILVKMNRGTVNKIRKRAEG</sequence>
<dbReference type="Pfam" id="PF02954">
    <property type="entry name" value="HTH_8"/>
    <property type="match status" value="1"/>
</dbReference>
<dbReference type="InterPro" id="IPR002197">
    <property type="entry name" value="HTH_Fis"/>
</dbReference>
<dbReference type="Proteomes" id="UP000253688">
    <property type="component" value="Unassembled WGS sequence"/>
</dbReference>